<evidence type="ECO:0000313" key="2">
    <source>
        <dbReference type="EMBL" id="AGJ90633.1"/>
    </source>
</evidence>
<organism evidence="2 4">
    <name type="scientific">Mycoplasma putrefaciens Mput9231</name>
    <dbReference type="NCBI Taxonomy" id="1292033"/>
    <lineage>
        <taxon>Bacteria</taxon>
        <taxon>Bacillati</taxon>
        <taxon>Mycoplasmatota</taxon>
        <taxon>Mollicutes</taxon>
        <taxon>Mycoplasmataceae</taxon>
        <taxon>Mycoplasma</taxon>
    </lineage>
</organism>
<dbReference type="KEGG" id="mput:MPUT9231_3750"/>
<accession>M9W9E1</accession>
<dbReference type="eggNOG" id="ENOG503479A">
    <property type="taxonomic scope" value="Bacteria"/>
</dbReference>
<proteinExistence type="predicted"/>
<evidence type="ECO:0000313" key="4">
    <source>
        <dbReference type="Proteomes" id="UP000012984"/>
    </source>
</evidence>
<dbReference type="NCBIfam" id="NF046004">
    <property type="entry name" value="ICE_Mbov_0401"/>
    <property type="match status" value="1"/>
</dbReference>
<name>M9W9E1_9MOLU</name>
<reference evidence="2 4" key="1">
    <citation type="journal article" date="2013" name="Genome Announc.">
        <title>Complete Genome Sequence of Mycoplasma putrefaciens Strain 9231, One of the Agents of Contagious Agalactia in Goats.</title>
        <authorList>
            <person name="Dupuy V."/>
            <person name="Sirand-Pugnet P."/>
            <person name="Baranowski E."/>
            <person name="Barre A."/>
            <person name="Breton M."/>
            <person name="Couture C."/>
            <person name="Dordet-Frisoni E."/>
            <person name="Gaurivaud P."/>
            <person name="Jacob D."/>
            <person name="Lemaitre C."/>
            <person name="Manso-Silvan L."/>
            <person name="Nikolski M."/>
            <person name="Nouvel L.X."/>
            <person name="Poumarat F."/>
            <person name="Tardy F."/>
            <person name="Thebault P."/>
            <person name="Theil S."/>
            <person name="Citti C."/>
            <person name="Blanchard A."/>
            <person name="Thiaucourt F."/>
        </authorList>
    </citation>
    <scope>NUCLEOTIDE SEQUENCE [LARGE SCALE GENOMIC DNA]</scope>
    <source>
        <strain evidence="2">Mput9231</strain>
    </source>
</reference>
<dbReference type="KEGG" id="mput:MPUT9231_1990"/>
<keyword evidence="4" id="KW-1185">Reference proteome</keyword>
<dbReference type="HOGENOM" id="CLU_056159_0_0_14"/>
<dbReference type="OrthoDB" id="394306at2"/>
<protein>
    <submittedName>
        <fullName evidence="2">Uncharacterized protein</fullName>
    </submittedName>
</protein>
<dbReference type="EMBL" id="CP004357">
    <property type="protein sequence ID" value="AGJ90633.1"/>
    <property type="molecule type" value="Genomic_DNA"/>
</dbReference>
<evidence type="ECO:0000313" key="3">
    <source>
        <dbReference type="EMBL" id="AGJ90789.1"/>
    </source>
</evidence>
<dbReference type="PATRIC" id="fig|1292033.3.peg.187"/>
<dbReference type="AlphaFoldDB" id="M9W9E1"/>
<dbReference type="EMBL" id="CP004357">
    <property type="protein sequence ID" value="AGJ90789.1"/>
    <property type="molecule type" value="Genomic_DNA"/>
</dbReference>
<evidence type="ECO:0000256" key="1">
    <source>
        <dbReference type="SAM" id="Coils"/>
    </source>
</evidence>
<feature type="coiled-coil region" evidence="1">
    <location>
        <begin position="12"/>
        <end position="39"/>
    </location>
</feature>
<gene>
    <name evidence="2" type="ORF">MPUT9231_1990</name>
    <name evidence="3" type="ORF">MPUT9231_3750</name>
</gene>
<dbReference type="RefSeq" id="WP_015587269.1">
    <property type="nucleotide sequence ID" value="NC_021083.1"/>
</dbReference>
<keyword evidence="1" id="KW-0175">Coiled coil</keyword>
<dbReference type="Proteomes" id="UP000012984">
    <property type="component" value="Chromosome"/>
</dbReference>
<sequence>MKLNFDLFAKGFSFLNEMFEQKANEINRLEKEFREIKRKTLHPDWRVFRRYKRKWITFGGEFELNLTMYEVIDKLTNKPKRFVYYHHQKLKELRHSKYDIDILKLTIWFYLMESKIPLFLRELLPSKQLFNHYLKSTNIHQIIDEKNREILKKNYHELEKSNEQIYIEMDDFYINHQQKNNKKMRVREAIFHKVNKTKLDSVINLFFTKNLDEKDNEYNNLNYVFSNLKEFIKPIKNDSEIVINEDAARWIQTLAKQLNVNFSLDLFHIKRGLNLTFGTNKFASKANKKFFNKYYSKRFNSSWKDVFEYAIFSEDLDFFKENYLDFLTQAKRENAPKSIIINARNFYKMIVNNSKWLFENKQNLSSFTEHFVFNSFKKHIVKQQSLYAFDNIKTLVTFKNLLKNQATVFL</sequence>